<dbReference type="PATRIC" id="fig|44252.3.peg.6165"/>
<dbReference type="RefSeq" id="WP_036624514.1">
    <property type="nucleotide sequence ID" value="NZ_BGMM01000001.1"/>
</dbReference>
<evidence type="ECO:0000313" key="1">
    <source>
        <dbReference type="EMBL" id="KFM92965.1"/>
    </source>
</evidence>
<keyword evidence="3" id="KW-1185">Reference proteome</keyword>
<proteinExistence type="predicted"/>
<reference evidence="2 4" key="2">
    <citation type="submission" date="2019-11" db="EMBL/GenBank/DDBJ databases">
        <title>Draft genome sequences of five Paenibacillus species of dairy origin.</title>
        <authorList>
            <person name="Olajide A.M."/>
            <person name="Chen S."/>
            <person name="Lapointe G."/>
        </authorList>
    </citation>
    <scope>NUCLEOTIDE SEQUENCE [LARGE SCALE GENOMIC DNA]</scope>
    <source>
        <strain evidence="2 4">3CT49</strain>
    </source>
</reference>
<dbReference type="EMBL" id="WNZZ01000013">
    <property type="protein sequence ID" value="MUG24180.1"/>
    <property type="molecule type" value="Genomic_DNA"/>
</dbReference>
<dbReference type="STRING" id="44252.DJ90_2858"/>
<sequence length="72" mass="7966">MQPLQWCSLAAFISGAVFSITANGRVALYSDPEPAGEIKKNEGPWTVEELIKTVPENLLKDYVSIATRNEWA</sequence>
<evidence type="ECO:0000313" key="3">
    <source>
        <dbReference type="Proteomes" id="UP000029278"/>
    </source>
</evidence>
<name>A0A090YLB8_PAEMA</name>
<comment type="caution">
    <text evidence="1">The sequence shown here is derived from an EMBL/GenBank/DDBJ whole genome shotgun (WGS) entry which is preliminary data.</text>
</comment>
<organism evidence="1 3">
    <name type="scientific">Paenibacillus macerans</name>
    <name type="common">Bacillus macerans</name>
    <dbReference type="NCBI Taxonomy" id="44252"/>
    <lineage>
        <taxon>Bacteria</taxon>
        <taxon>Bacillati</taxon>
        <taxon>Bacillota</taxon>
        <taxon>Bacilli</taxon>
        <taxon>Bacillales</taxon>
        <taxon>Paenibacillaceae</taxon>
        <taxon>Paenibacillus</taxon>
    </lineage>
</organism>
<dbReference type="Proteomes" id="UP000029278">
    <property type="component" value="Unassembled WGS sequence"/>
</dbReference>
<evidence type="ECO:0000313" key="2">
    <source>
        <dbReference type="EMBL" id="MUG24180.1"/>
    </source>
</evidence>
<protein>
    <submittedName>
        <fullName evidence="1">Uncharacterized protein</fullName>
    </submittedName>
</protein>
<accession>A0A090YLB8</accession>
<dbReference type="AlphaFoldDB" id="A0A090YLB8"/>
<gene>
    <name evidence="1" type="ORF">DJ90_2858</name>
    <name evidence="2" type="ORF">GNQ08_17480</name>
</gene>
<evidence type="ECO:0000313" key="4">
    <source>
        <dbReference type="Proteomes" id="UP000442469"/>
    </source>
</evidence>
<dbReference type="HOGENOM" id="CLU_2718506_0_0_9"/>
<dbReference type="Proteomes" id="UP000442469">
    <property type="component" value="Unassembled WGS sequence"/>
</dbReference>
<dbReference type="EMBL" id="JMQA01000053">
    <property type="protein sequence ID" value="KFM92965.1"/>
    <property type="molecule type" value="Genomic_DNA"/>
</dbReference>
<dbReference type="GeneID" id="77012413"/>
<reference evidence="1 3" key="1">
    <citation type="submission" date="2014-04" db="EMBL/GenBank/DDBJ databases">
        <authorList>
            <person name="Bishop-Lilly K.A."/>
            <person name="Broomall S.M."/>
            <person name="Chain P.S."/>
            <person name="Chertkov O."/>
            <person name="Coyne S.R."/>
            <person name="Daligault H.E."/>
            <person name="Davenport K.W."/>
            <person name="Erkkila T."/>
            <person name="Frey K.G."/>
            <person name="Gibbons H.S."/>
            <person name="Gu W."/>
            <person name="Jaissle J."/>
            <person name="Johnson S.L."/>
            <person name="Koroleva G.I."/>
            <person name="Ladner J.T."/>
            <person name="Lo C.-C."/>
            <person name="Minogue T.D."/>
            <person name="Munk C."/>
            <person name="Palacios G.F."/>
            <person name="Redden C.L."/>
            <person name="Rosenzweig C.N."/>
            <person name="Scholz M.B."/>
            <person name="Teshima H."/>
            <person name="Xu Y."/>
        </authorList>
    </citation>
    <scope>NUCLEOTIDE SEQUENCE [LARGE SCALE GENOMIC DNA]</scope>
    <source>
        <strain evidence="1 3">8244</strain>
    </source>
</reference>